<evidence type="ECO:0000313" key="2">
    <source>
        <dbReference type="EMBL" id="PON97258.1"/>
    </source>
</evidence>
<dbReference type="STRING" id="63057.A0A2P5FHL0"/>
<reference evidence="3" key="1">
    <citation type="submission" date="2016-06" db="EMBL/GenBank/DDBJ databases">
        <title>Parallel loss of symbiosis genes in relatives of nitrogen-fixing non-legume Parasponia.</title>
        <authorList>
            <person name="Van Velzen R."/>
            <person name="Holmer R."/>
            <person name="Bu F."/>
            <person name="Rutten L."/>
            <person name="Van Zeijl A."/>
            <person name="Liu W."/>
            <person name="Santuari L."/>
            <person name="Cao Q."/>
            <person name="Sharma T."/>
            <person name="Shen D."/>
            <person name="Roswanjaya Y."/>
            <person name="Wardhani T."/>
            <person name="Kalhor M.S."/>
            <person name="Jansen J."/>
            <person name="Van den Hoogen J."/>
            <person name="Gungor B."/>
            <person name="Hartog M."/>
            <person name="Hontelez J."/>
            <person name="Verver J."/>
            <person name="Yang W.-C."/>
            <person name="Schijlen E."/>
            <person name="Repin R."/>
            <person name="Schilthuizen M."/>
            <person name="Schranz E."/>
            <person name="Heidstra R."/>
            <person name="Miyata K."/>
            <person name="Fedorova E."/>
            <person name="Kohlen W."/>
            <person name="Bisseling T."/>
            <person name="Smit S."/>
            <person name="Geurts R."/>
        </authorList>
    </citation>
    <scope>NUCLEOTIDE SEQUENCE [LARGE SCALE GENOMIC DNA]</scope>
    <source>
        <strain evidence="3">cv. RG33-2</strain>
    </source>
</reference>
<dbReference type="OrthoDB" id="1470350at2759"/>
<dbReference type="EMBL" id="JXTC01000033">
    <property type="protein sequence ID" value="PON97258.1"/>
    <property type="molecule type" value="Genomic_DNA"/>
</dbReference>
<keyword evidence="3" id="KW-1185">Reference proteome</keyword>
<dbReference type="InParanoid" id="A0A2P5FHL0"/>
<evidence type="ECO:0000313" key="3">
    <source>
        <dbReference type="Proteomes" id="UP000237000"/>
    </source>
</evidence>
<dbReference type="AlphaFoldDB" id="A0A2P5FHL0"/>
<gene>
    <name evidence="2" type="ORF">TorRG33x02_070140</name>
</gene>
<accession>A0A2P5FHL0</accession>
<proteinExistence type="predicted"/>
<keyword evidence="1" id="KW-0812">Transmembrane</keyword>
<protein>
    <submittedName>
        <fullName evidence="2">Cytochrome P</fullName>
    </submittedName>
</protein>
<dbReference type="Proteomes" id="UP000237000">
    <property type="component" value="Unassembled WGS sequence"/>
</dbReference>
<keyword evidence="1" id="KW-0472">Membrane</keyword>
<evidence type="ECO:0000256" key="1">
    <source>
        <dbReference type="SAM" id="Phobius"/>
    </source>
</evidence>
<comment type="caution">
    <text evidence="2">The sequence shown here is derived from an EMBL/GenBank/DDBJ whole genome shotgun (WGS) entry which is preliminary data.</text>
</comment>
<sequence>MKYFLDFSLISIVGATYMTLIPAMIASVETMLEGWKNNEGKEIEVYQEFRLLTAEVISRTTFLGAVTRKGRIFLRS</sequence>
<organism evidence="2 3">
    <name type="scientific">Trema orientale</name>
    <name type="common">Charcoal tree</name>
    <name type="synonym">Celtis orientalis</name>
    <dbReference type="NCBI Taxonomy" id="63057"/>
    <lineage>
        <taxon>Eukaryota</taxon>
        <taxon>Viridiplantae</taxon>
        <taxon>Streptophyta</taxon>
        <taxon>Embryophyta</taxon>
        <taxon>Tracheophyta</taxon>
        <taxon>Spermatophyta</taxon>
        <taxon>Magnoliopsida</taxon>
        <taxon>eudicotyledons</taxon>
        <taxon>Gunneridae</taxon>
        <taxon>Pentapetalae</taxon>
        <taxon>rosids</taxon>
        <taxon>fabids</taxon>
        <taxon>Rosales</taxon>
        <taxon>Cannabaceae</taxon>
        <taxon>Trema</taxon>
    </lineage>
</organism>
<keyword evidence="1" id="KW-1133">Transmembrane helix</keyword>
<feature type="transmembrane region" description="Helical" evidence="1">
    <location>
        <begin position="7"/>
        <end position="28"/>
    </location>
</feature>
<name>A0A2P5FHL0_TREOI</name>